<dbReference type="InterPro" id="IPR013785">
    <property type="entry name" value="Aldolase_TIM"/>
</dbReference>
<evidence type="ECO:0000256" key="4">
    <source>
        <dbReference type="ARBA" id="ARBA00023239"/>
    </source>
</evidence>
<organism evidence="6 7">
    <name type="scientific">Cyclobacterium xiamenense</name>
    <dbReference type="NCBI Taxonomy" id="1297121"/>
    <lineage>
        <taxon>Bacteria</taxon>
        <taxon>Pseudomonadati</taxon>
        <taxon>Bacteroidota</taxon>
        <taxon>Cytophagia</taxon>
        <taxon>Cytophagales</taxon>
        <taxon>Cyclobacteriaceae</taxon>
        <taxon>Cyclobacterium</taxon>
    </lineage>
</organism>
<dbReference type="STRING" id="1416801.SAMN05192553_101561"/>
<proteinExistence type="inferred from homology"/>
<dbReference type="SUPFAM" id="SSF51569">
    <property type="entry name" value="Aldolase"/>
    <property type="match status" value="1"/>
</dbReference>
<gene>
    <name evidence="6" type="ORF">SAMN05192553_101561</name>
</gene>
<dbReference type="Proteomes" id="UP000199403">
    <property type="component" value="Unassembled WGS sequence"/>
</dbReference>
<reference evidence="7" key="1">
    <citation type="submission" date="2016-10" db="EMBL/GenBank/DDBJ databases">
        <authorList>
            <person name="Varghese N."/>
            <person name="Submissions S."/>
        </authorList>
    </citation>
    <scope>NUCLEOTIDE SEQUENCE [LARGE SCALE GENOMIC DNA]</scope>
    <source>
        <strain evidence="7">IBRC-M 10761</strain>
    </source>
</reference>
<dbReference type="PANTHER" id="PTHR30246">
    <property type="entry name" value="2-KETO-3-DEOXY-6-PHOSPHOGLUCONATE ALDOLASE"/>
    <property type="match status" value="1"/>
</dbReference>
<comment type="subunit">
    <text evidence="3">Homotrimer.</text>
</comment>
<sequence length="218" mass="23575">MKRAFSWEAFESAPIVSIFRNLESDDLLRVAACFQKAGLSTMEITLNSDNAKTDIGRLVAEFGEVLNIGAGTVCTLNAMHEALDAGAEFIVTPISDIDVINYCVAQKIPVFPGAFTPTEIYKAWQMGATMVKVFPSAQMGPGYIRDVLAPLNEIALMPTGGIDQHNVAAYFEAGARAVGVGSALVPKEFLRSKDWNGLTKHLIAFLAAYQTFADQKHA</sequence>
<dbReference type="AlphaFoldDB" id="A0A1H6U0F1"/>
<dbReference type="EMBL" id="FNZH01000001">
    <property type="protein sequence ID" value="SEI85779.1"/>
    <property type="molecule type" value="Genomic_DNA"/>
</dbReference>
<comment type="similarity">
    <text evidence="2">Belongs to the KHG/KDPG aldolase family.</text>
</comment>
<dbReference type="NCBIfam" id="TIGR01182">
    <property type="entry name" value="eda"/>
    <property type="match status" value="1"/>
</dbReference>
<dbReference type="OrthoDB" id="9802667at2"/>
<comment type="pathway">
    <text evidence="1">Carbohydrate acid metabolism.</text>
</comment>
<dbReference type="PANTHER" id="PTHR30246:SF1">
    <property type="entry name" value="2-DEHYDRO-3-DEOXY-6-PHOSPHOGALACTONATE ALDOLASE-RELATED"/>
    <property type="match status" value="1"/>
</dbReference>
<dbReference type="CDD" id="cd00452">
    <property type="entry name" value="KDPG_aldolase"/>
    <property type="match status" value="1"/>
</dbReference>
<dbReference type="GO" id="GO:0016829">
    <property type="term" value="F:lyase activity"/>
    <property type="evidence" value="ECO:0007669"/>
    <property type="project" value="UniProtKB-KW"/>
</dbReference>
<keyword evidence="7" id="KW-1185">Reference proteome</keyword>
<evidence type="ECO:0000256" key="1">
    <source>
        <dbReference type="ARBA" id="ARBA00004761"/>
    </source>
</evidence>
<dbReference type="Gene3D" id="3.20.20.70">
    <property type="entry name" value="Aldolase class I"/>
    <property type="match status" value="1"/>
</dbReference>
<evidence type="ECO:0000256" key="3">
    <source>
        <dbReference type="ARBA" id="ARBA00011233"/>
    </source>
</evidence>
<dbReference type="InterPro" id="IPR000887">
    <property type="entry name" value="Aldlse_KDPG_KHG"/>
</dbReference>
<dbReference type="Pfam" id="PF01081">
    <property type="entry name" value="Aldolase"/>
    <property type="match status" value="1"/>
</dbReference>
<evidence type="ECO:0000313" key="6">
    <source>
        <dbReference type="EMBL" id="SEI85779.1"/>
    </source>
</evidence>
<accession>A0A1H6U0F1</accession>
<dbReference type="RefSeq" id="WP_092169147.1">
    <property type="nucleotide sequence ID" value="NZ_FNZH01000001.1"/>
</dbReference>
<keyword evidence="5" id="KW-0119">Carbohydrate metabolism</keyword>
<evidence type="ECO:0000256" key="2">
    <source>
        <dbReference type="ARBA" id="ARBA00006906"/>
    </source>
</evidence>
<protein>
    <submittedName>
        <fullName evidence="6">2-dehydro-3-deoxyphosphogluconate aldolase / (4S)-4-hydroxy-2-oxoglutarate aldolase</fullName>
    </submittedName>
</protein>
<evidence type="ECO:0000256" key="5">
    <source>
        <dbReference type="ARBA" id="ARBA00023277"/>
    </source>
</evidence>
<name>A0A1H6U0F1_9BACT</name>
<evidence type="ECO:0000313" key="7">
    <source>
        <dbReference type="Proteomes" id="UP000199403"/>
    </source>
</evidence>
<keyword evidence="4" id="KW-0456">Lyase</keyword>